<proteinExistence type="predicted"/>
<gene>
    <name evidence="2" type="ORF">GSI_03865</name>
</gene>
<dbReference type="EMBL" id="AYKW01000006">
    <property type="protein sequence ID" value="PIL34154.1"/>
    <property type="molecule type" value="Genomic_DNA"/>
</dbReference>
<accession>A0A2G8SK57</accession>
<evidence type="ECO:0000256" key="1">
    <source>
        <dbReference type="SAM" id="MobiDB-lite"/>
    </source>
</evidence>
<protein>
    <submittedName>
        <fullName evidence="2">Uncharacterized protein</fullName>
    </submittedName>
</protein>
<evidence type="ECO:0000313" key="2">
    <source>
        <dbReference type="EMBL" id="PIL34154.1"/>
    </source>
</evidence>
<name>A0A2G8SK57_9APHY</name>
<dbReference type="Proteomes" id="UP000230002">
    <property type="component" value="Unassembled WGS sequence"/>
</dbReference>
<dbReference type="AlphaFoldDB" id="A0A2G8SK57"/>
<organism evidence="2 3">
    <name type="scientific">Ganoderma sinense ZZ0214-1</name>
    <dbReference type="NCBI Taxonomy" id="1077348"/>
    <lineage>
        <taxon>Eukaryota</taxon>
        <taxon>Fungi</taxon>
        <taxon>Dikarya</taxon>
        <taxon>Basidiomycota</taxon>
        <taxon>Agaricomycotina</taxon>
        <taxon>Agaricomycetes</taxon>
        <taxon>Polyporales</taxon>
        <taxon>Polyporaceae</taxon>
        <taxon>Ganoderma</taxon>
    </lineage>
</organism>
<feature type="region of interest" description="Disordered" evidence="1">
    <location>
        <begin position="1"/>
        <end position="30"/>
    </location>
</feature>
<reference evidence="2 3" key="1">
    <citation type="journal article" date="2015" name="Sci. Rep.">
        <title>Chromosome-level genome map provides insights into diverse defense mechanisms in the medicinal fungus Ganoderma sinense.</title>
        <authorList>
            <person name="Zhu Y."/>
            <person name="Xu J."/>
            <person name="Sun C."/>
            <person name="Zhou S."/>
            <person name="Xu H."/>
            <person name="Nelson D.R."/>
            <person name="Qian J."/>
            <person name="Song J."/>
            <person name="Luo H."/>
            <person name="Xiang L."/>
            <person name="Li Y."/>
            <person name="Xu Z."/>
            <person name="Ji A."/>
            <person name="Wang L."/>
            <person name="Lu S."/>
            <person name="Hayward A."/>
            <person name="Sun W."/>
            <person name="Li X."/>
            <person name="Schwartz D.C."/>
            <person name="Wang Y."/>
            <person name="Chen S."/>
        </authorList>
    </citation>
    <scope>NUCLEOTIDE SEQUENCE [LARGE SCALE GENOMIC DNA]</scope>
    <source>
        <strain evidence="2 3">ZZ0214-1</strain>
    </source>
</reference>
<keyword evidence="3" id="KW-1185">Reference proteome</keyword>
<sequence length="101" mass="9987">MRPANRSAASNACPVLTGHPSAGGVGGGVGSVRQYAASTFFVHSRSPHFGPTGAASSGSSTSSLTPVSAQFRAKPSSSAPPRPPARGATALPRSRSRSGTP</sequence>
<feature type="compositionally biased region" description="Low complexity" evidence="1">
    <location>
        <begin position="50"/>
        <end position="77"/>
    </location>
</feature>
<evidence type="ECO:0000313" key="3">
    <source>
        <dbReference type="Proteomes" id="UP000230002"/>
    </source>
</evidence>
<comment type="caution">
    <text evidence="2">The sequence shown here is derived from an EMBL/GenBank/DDBJ whole genome shotgun (WGS) entry which is preliminary data.</text>
</comment>
<feature type="region of interest" description="Disordered" evidence="1">
    <location>
        <begin position="44"/>
        <end position="101"/>
    </location>
</feature>
<feature type="compositionally biased region" description="Gly residues" evidence="1">
    <location>
        <begin position="21"/>
        <end position="30"/>
    </location>
</feature>